<evidence type="ECO:0000313" key="11">
    <source>
        <dbReference type="EMBL" id="ETK01903.1"/>
    </source>
</evidence>
<comment type="similarity">
    <text evidence="2">Belongs to the resistance-nodulation-cell division (RND) (TC 2.A.6) family.</text>
</comment>
<evidence type="ECO:0000256" key="9">
    <source>
        <dbReference type="SAM" id="MobiDB-lite"/>
    </source>
</evidence>
<evidence type="ECO:0000256" key="8">
    <source>
        <dbReference type="ARBA" id="ARBA00023136"/>
    </source>
</evidence>
<dbReference type="PATRIC" id="fig|1411148.3.peg.1104"/>
<dbReference type="Pfam" id="PF00873">
    <property type="entry name" value="ACR_tran"/>
    <property type="match status" value="1"/>
</dbReference>
<evidence type="ECO:0000313" key="12">
    <source>
        <dbReference type="Proteomes" id="UP000018837"/>
    </source>
</evidence>
<keyword evidence="8 10" id="KW-0472">Membrane</keyword>
<dbReference type="GO" id="GO:0009636">
    <property type="term" value="P:response to toxic substance"/>
    <property type="evidence" value="ECO:0007669"/>
    <property type="project" value="UniProtKB-ARBA"/>
</dbReference>
<proteinExistence type="inferred from homology"/>
<dbReference type="GO" id="GO:0005886">
    <property type="term" value="C:plasma membrane"/>
    <property type="evidence" value="ECO:0007669"/>
    <property type="project" value="UniProtKB-SubCell"/>
</dbReference>
<comment type="caution">
    <text evidence="11">The sequence shown here is derived from an EMBL/GenBank/DDBJ whole genome shotgun (WGS) entry which is preliminary data.</text>
</comment>
<evidence type="ECO:0000256" key="6">
    <source>
        <dbReference type="ARBA" id="ARBA00022692"/>
    </source>
</evidence>
<keyword evidence="5" id="KW-0997">Cell inner membrane</keyword>
<reference evidence="11 12" key="1">
    <citation type="submission" date="2013-11" db="EMBL/GenBank/DDBJ databases">
        <title>Single cell genomics of uncultured Tannerella BU063 (oral taxon 286).</title>
        <authorList>
            <person name="Beall C.J."/>
            <person name="Campbell A.G."/>
            <person name="Griffen A.L."/>
            <person name="Podar M."/>
            <person name="Leys E.J."/>
        </authorList>
    </citation>
    <scope>NUCLEOTIDE SEQUENCE [LARGE SCALE GENOMIC DNA]</scope>
    <source>
        <strain evidence="11">Cell 2</strain>
    </source>
</reference>
<feature type="transmembrane region" description="Helical" evidence="10">
    <location>
        <begin position="872"/>
        <end position="890"/>
    </location>
</feature>
<evidence type="ECO:0000256" key="1">
    <source>
        <dbReference type="ARBA" id="ARBA00004429"/>
    </source>
</evidence>
<feature type="transmembrane region" description="Helical" evidence="10">
    <location>
        <begin position="923"/>
        <end position="948"/>
    </location>
</feature>
<keyword evidence="3" id="KW-0813">Transport</keyword>
<dbReference type="Proteomes" id="UP000018837">
    <property type="component" value="Unassembled WGS sequence"/>
</dbReference>
<dbReference type="Gene3D" id="3.30.70.1440">
    <property type="entry name" value="Multidrug efflux transporter AcrB pore domain"/>
    <property type="match status" value="1"/>
</dbReference>
<feature type="transmembrane region" description="Helical" evidence="10">
    <location>
        <begin position="468"/>
        <end position="495"/>
    </location>
</feature>
<name>W2C4B1_9BACT</name>
<dbReference type="Gene3D" id="3.30.70.1430">
    <property type="entry name" value="Multidrug efflux transporter AcrB pore domain"/>
    <property type="match status" value="2"/>
</dbReference>
<dbReference type="NCBIfam" id="TIGR00915">
    <property type="entry name" value="2A0602"/>
    <property type="match status" value="1"/>
</dbReference>
<dbReference type="SUPFAM" id="SSF82866">
    <property type="entry name" value="Multidrug efflux transporter AcrB transmembrane domain"/>
    <property type="match status" value="2"/>
</dbReference>
<keyword evidence="7 10" id="KW-1133">Transmembrane helix</keyword>
<evidence type="ECO:0000256" key="4">
    <source>
        <dbReference type="ARBA" id="ARBA00022475"/>
    </source>
</evidence>
<protein>
    <submittedName>
        <fullName evidence="11">Multidrug transporter AcrB</fullName>
    </submittedName>
</protein>
<dbReference type="Gene3D" id="1.20.1640.10">
    <property type="entry name" value="Multidrug efflux transporter AcrB transmembrane domain"/>
    <property type="match status" value="2"/>
</dbReference>
<evidence type="ECO:0000256" key="2">
    <source>
        <dbReference type="ARBA" id="ARBA00010942"/>
    </source>
</evidence>
<dbReference type="SUPFAM" id="SSF82693">
    <property type="entry name" value="Multidrug efflux transporter AcrB pore domain, PN1, PN2, PC1 and PC2 subdomains"/>
    <property type="match status" value="4"/>
</dbReference>
<dbReference type="SUPFAM" id="SSF82714">
    <property type="entry name" value="Multidrug efflux transporter AcrB TolC docking domain, DN and DC subdomains"/>
    <property type="match status" value="2"/>
</dbReference>
<dbReference type="Gene3D" id="3.30.70.1320">
    <property type="entry name" value="Multidrug efflux transporter AcrB pore domain like"/>
    <property type="match status" value="1"/>
</dbReference>
<evidence type="ECO:0000256" key="10">
    <source>
        <dbReference type="SAM" id="Phobius"/>
    </source>
</evidence>
<feature type="transmembrane region" description="Helical" evidence="10">
    <location>
        <begin position="1000"/>
        <end position="1026"/>
    </location>
</feature>
<feature type="transmembrane region" description="Helical" evidence="10">
    <location>
        <begin position="364"/>
        <end position="384"/>
    </location>
</feature>
<dbReference type="PANTHER" id="PTHR32063">
    <property type="match status" value="1"/>
</dbReference>
<feature type="compositionally biased region" description="Basic and acidic residues" evidence="9">
    <location>
        <begin position="1045"/>
        <end position="1059"/>
    </location>
</feature>
<feature type="transmembrane region" description="Helical" evidence="10">
    <location>
        <begin position="12"/>
        <end position="33"/>
    </location>
</feature>
<dbReference type="FunFam" id="3.30.70.1430:FF:000001">
    <property type="entry name" value="Efflux pump membrane transporter"/>
    <property type="match status" value="1"/>
</dbReference>
<dbReference type="InterPro" id="IPR027463">
    <property type="entry name" value="AcrB_DN_DC_subdom"/>
</dbReference>
<dbReference type="InterPro" id="IPR001036">
    <property type="entry name" value="Acrflvin-R"/>
</dbReference>
<evidence type="ECO:0000256" key="5">
    <source>
        <dbReference type="ARBA" id="ARBA00022519"/>
    </source>
</evidence>
<feature type="transmembrane region" description="Helical" evidence="10">
    <location>
        <begin position="538"/>
        <end position="555"/>
    </location>
</feature>
<accession>W2C4B1</accession>
<feature type="transmembrane region" description="Helical" evidence="10">
    <location>
        <begin position="330"/>
        <end position="357"/>
    </location>
</feature>
<keyword evidence="4" id="KW-1003">Cell membrane</keyword>
<feature type="region of interest" description="Disordered" evidence="9">
    <location>
        <begin position="1045"/>
        <end position="1066"/>
    </location>
</feature>
<dbReference type="PANTHER" id="PTHR32063:SF9">
    <property type="entry name" value="SIMILAR TO MULTIDRUG RESISTANCE PROTEIN MEXB"/>
    <property type="match status" value="1"/>
</dbReference>
<dbReference type="GO" id="GO:0042910">
    <property type="term" value="F:xenobiotic transmembrane transporter activity"/>
    <property type="evidence" value="ECO:0007669"/>
    <property type="project" value="TreeGrafter"/>
</dbReference>
<keyword evidence="6 10" id="KW-0812">Transmembrane</keyword>
<gene>
    <name evidence="11" type="ORF">N425_07240</name>
</gene>
<feature type="transmembrane region" description="Helical" evidence="10">
    <location>
        <begin position="969"/>
        <end position="988"/>
    </location>
</feature>
<organism evidence="11 12">
    <name type="scientific">Tannerella sp. oral taxon BU063 isolate Cell 2</name>
    <dbReference type="NCBI Taxonomy" id="1411148"/>
    <lineage>
        <taxon>Bacteria</taxon>
        <taxon>Pseudomonadati</taxon>
        <taxon>Bacteroidota</taxon>
        <taxon>Bacteroidia</taxon>
        <taxon>Bacteroidales</taxon>
        <taxon>Tannerellaceae</taxon>
        <taxon>Tannerella</taxon>
    </lineage>
</organism>
<dbReference type="EMBL" id="AYUF01000428">
    <property type="protein sequence ID" value="ETK01903.1"/>
    <property type="molecule type" value="Genomic_DNA"/>
</dbReference>
<feature type="transmembrane region" description="Helical" evidence="10">
    <location>
        <begin position="897"/>
        <end position="917"/>
    </location>
</feature>
<feature type="transmembrane region" description="Helical" evidence="10">
    <location>
        <begin position="432"/>
        <end position="456"/>
    </location>
</feature>
<dbReference type="AlphaFoldDB" id="W2C4B1"/>
<dbReference type="GO" id="GO:0015562">
    <property type="term" value="F:efflux transmembrane transporter activity"/>
    <property type="evidence" value="ECO:0007669"/>
    <property type="project" value="InterPro"/>
</dbReference>
<comment type="subcellular location">
    <subcellularLocation>
        <location evidence="1">Cell inner membrane</location>
        <topology evidence="1">Multi-pass membrane protein</topology>
    </subcellularLocation>
</comment>
<sequence>MKGNVFIKRPVLAMSISILIVIVGLISLFTLPVEQYPNIAPPTVMVSTAYTGADAEAVQKSVIMPLEENINGVENMIYMSSTATNSGSASISVYFKQGTDPDMAAVNVQNRVSRAQGLLPAEVIRVGVSTQKRQTSFLQINALTCTNGKYDEHFLSNYLDINIIPQIKRIEGVGDVMEMGDTYSMRIWLKPDVMAQYGLVPSDITAVLGEQNIEAPTGSLGENSDNTFQYTMKYKGRLVSEEEFGNMVIRADENGNVLRLKDVARVELGSQSYSFHGTMDGKPAVSFMVFQVSGANATETNARITALLQKLSKDLPDGLEFTNMMSSNDFLYASIYNVVETLVIAILLVILVVYFFLQDFKSTVIPSISIMVSLIGTFACLSMFGFSINILTLFALVLAIGTVVDDSIVVVEAVQSKFDIGYKSPYQATKDAMGDVTMAVITCTIVFMAVFIPVTFMGGTSGIFYTQFGITMATAVGISCINALTLCPALCAMIMRPADGTKSAKSFNGRVKAAYNASFNAVMGKYKKGVMFFIHHRWMTWAALACAVGLLVYFMKTTKTGLVPQEDQGVVMINVSVSPGSSLGMTMKALEKAEAIVKTAPEVEHYTRVAGYGLISGQGVSYGMFIVRLKDWSKRKGRAHSSDAVLGKLMAQLQTIKEAQIFAFQPGMIPGYGMGNAVSLNLQDKTGGDMTKFYQTTMQYLGALNQRPEVAMAYTSYAMNFPQYSIDVDAAKCKRAGISPATVLSVLGAYCGGAYVSNFNEFGKVYRVMMQADPKYRLDQQSLNGLYVRNGTEMAPIGQFVTIKQVMGPEVATRFNLYSAITANVSVADGYSTGEAMKAIEEVAEQMLPQGYGYEYSGISREEAESGGSSTLLIYGICVVLIYLILSCLYESFLIPFAVILSVPCGLMGSFLFAQLFGLENNIYLQTGVIMLIGLLAKTAILITEYAIERRRQGMGIIESAYSAAQVRLRPILMTVLTMIFGMLPLMFSSGAGANGNSSLGTGVVGGMIVGTLALLFLVPVLYIVFEFMQEKVRPAMHKEADAQVKLEHEQSLNERNASHTDNTAE</sequence>
<dbReference type="PRINTS" id="PR00702">
    <property type="entry name" value="ACRIFLAVINRP"/>
</dbReference>
<dbReference type="InterPro" id="IPR004764">
    <property type="entry name" value="MdtF-like"/>
</dbReference>
<evidence type="ECO:0000256" key="7">
    <source>
        <dbReference type="ARBA" id="ARBA00022989"/>
    </source>
</evidence>
<dbReference type="Gene3D" id="3.30.2090.10">
    <property type="entry name" value="Multidrug efflux transporter AcrB TolC docking domain, DN and DC subdomains"/>
    <property type="match status" value="2"/>
</dbReference>
<feature type="transmembrane region" description="Helical" evidence="10">
    <location>
        <begin position="390"/>
        <end position="411"/>
    </location>
</feature>
<evidence type="ECO:0000256" key="3">
    <source>
        <dbReference type="ARBA" id="ARBA00022448"/>
    </source>
</evidence>